<evidence type="ECO:0000313" key="1">
    <source>
        <dbReference type="EMBL" id="KAI6090708.1"/>
    </source>
</evidence>
<proteinExistence type="predicted"/>
<dbReference type="EMBL" id="MU394290">
    <property type="protein sequence ID" value="KAI6090708.1"/>
    <property type="molecule type" value="Genomic_DNA"/>
</dbReference>
<dbReference type="Proteomes" id="UP001497680">
    <property type="component" value="Unassembled WGS sequence"/>
</dbReference>
<organism evidence="1 2">
    <name type="scientific">Hypoxylon rubiginosum</name>
    <dbReference type="NCBI Taxonomy" id="110542"/>
    <lineage>
        <taxon>Eukaryota</taxon>
        <taxon>Fungi</taxon>
        <taxon>Dikarya</taxon>
        <taxon>Ascomycota</taxon>
        <taxon>Pezizomycotina</taxon>
        <taxon>Sordariomycetes</taxon>
        <taxon>Xylariomycetidae</taxon>
        <taxon>Xylariales</taxon>
        <taxon>Hypoxylaceae</taxon>
        <taxon>Hypoxylon</taxon>
    </lineage>
</organism>
<accession>A0ACC0DDH2</accession>
<gene>
    <name evidence="1" type="ORF">F4821DRAFT_228870</name>
</gene>
<sequence>MEQLASRSFLALPKKVRCRIYYAAGLVTNANIYLSRETRAELRQRKELEIFYDVPDLELSLNLLLTCRTIHEEVLHLLFSTNFFYVNEARLLNQLPVSSLSSLSFLKVYLNVVHTFDCRDRHSKSIDNSAPLNHTIESHFSLLEQWENAAERIGSHVNPQVLKLGLICDVIDEETARLAIEPLRHLPLLSGCEIRLGPKPNRQLESIARKAALKGTGQWPPIPSKSFPFLRLSPELRLMILEYTNLVTPLSRVRWDMSKKFYVFKQLCDEPHEHPCYACHPNEHKRCTDRARCQKCPHRKCGSCHHYACPFQVCCRKAQGEGNTYISGCFCTRQHAAYSPHCNCWRPPTSLFLVSKEFYQAAQVVFFSMNDISIQFEIHSPNEAPEITYFTNVMSSNALCNLRSLELNIYCPTFENLLRTFQHLSHITWNLQYLLIEVMLESPLPSCPDLFYSQLNPRPILANERGIDIVKETVDMIWPIGDLCMPSSAIRLFLIKLTNHDAGVNYYLRRGQEPLPFRQLDVDVTKVESVELHLERELSVGMEGNIDGSSLVPNPGDNVWIEGIVARPDFEGYEGFSWE</sequence>
<evidence type="ECO:0000313" key="2">
    <source>
        <dbReference type="Proteomes" id="UP001497680"/>
    </source>
</evidence>
<name>A0ACC0DDH2_9PEZI</name>
<keyword evidence="2" id="KW-1185">Reference proteome</keyword>
<protein>
    <submittedName>
        <fullName evidence="1">Uncharacterized protein</fullName>
    </submittedName>
</protein>
<reference evidence="1 2" key="1">
    <citation type="journal article" date="2022" name="New Phytol.">
        <title>Ecological generalism drives hyperdiversity of secondary metabolite gene clusters in xylarialean endophytes.</title>
        <authorList>
            <person name="Franco M.E.E."/>
            <person name="Wisecaver J.H."/>
            <person name="Arnold A.E."/>
            <person name="Ju Y.M."/>
            <person name="Slot J.C."/>
            <person name="Ahrendt S."/>
            <person name="Moore L.P."/>
            <person name="Eastman K.E."/>
            <person name="Scott K."/>
            <person name="Konkel Z."/>
            <person name="Mondo S.J."/>
            <person name="Kuo A."/>
            <person name="Hayes R.D."/>
            <person name="Haridas S."/>
            <person name="Andreopoulos B."/>
            <person name="Riley R."/>
            <person name="LaButti K."/>
            <person name="Pangilinan J."/>
            <person name="Lipzen A."/>
            <person name="Amirebrahimi M."/>
            <person name="Yan J."/>
            <person name="Adam C."/>
            <person name="Keymanesh K."/>
            <person name="Ng V."/>
            <person name="Louie K."/>
            <person name="Northen T."/>
            <person name="Drula E."/>
            <person name="Henrissat B."/>
            <person name="Hsieh H.M."/>
            <person name="Youens-Clark K."/>
            <person name="Lutzoni F."/>
            <person name="Miadlikowska J."/>
            <person name="Eastwood D.C."/>
            <person name="Hamelin R.C."/>
            <person name="Grigoriev I.V."/>
            <person name="U'Ren J.M."/>
        </authorList>
    </citation>
    <scope>NUCLEOTIDE SEQUENCE [LARGE SCALE GENOMIC DNA]</scope>
    <source>
        <strain evidence="1 2">ER1909</strain>
    </source>
</reference>
<comment type="caution">
    <text evidence="1">The sequence shown here is derived from an EMBL/GenBank/DDBJ whole genome shotgun (WGS) entry which is preliminary data.</text>
</comment>